<dbReference type="PROSITE" id="PS51257">
    <property type="entry name" value="PROKAR_LIPOPROTEIN"/>
    <property type="match status" value="1"/>
</dbReference>
<dbReference type="Pfam" id="PF10091">
    <property type="entry name" value="Glycoamylase"/>
    <property type="match status" value="1"/>
</dbReference>
<dbReference type="AlphaFoldDB" id="A0A4R0NNI6"/>
<evidence type="ECO:0000259" key="3">
    <source>
        <dbReference type="Pfam" id="PF13205"/>
    </source>
</evidence>
<keyword evidence="5" id="KW-1185">Reference proteome</keyword>
<keyword evidence="1" id="KW-0732">Signal</keyword>
<protein>
    <submittedName>
        <fullName evidence="4">Beta-glucosidase</fullName>
    </submittedName>
</protein>
<dbReference type="InterPro" id="IPR019282">
    <property type="entry name" value="Glycoamylase-like_cons_dom"/>
</dbReference>
<comment type="caution">
    <text evidence="4">The sequence shown here is derived from an EMBL/GenBank/DDBJ whole genome shotgun (WGS) entry which is preliminary data.</text>
</comment>
<reference evidence="4 5" key="1">
    <citation type="submission" date="2019-02" db="EMBL/GenBank/DDBJ databases">
        <title>Pedobacter sp. RP-1-14 sp. nov., isolated from Arctic soil.</title>
        <authorList>
            <person name="Dahal R.H."/>
        </authorList>
    </citation>
    <scope>NUCLEOTIDE SEQUENCE [LARGE SCALE GENOMIC DNA]</scope>
    <source>
        <strain evidence="4 5">RP-1-14</strain>
    </source>
</reference>
<gene>
    <name evidence="4" type="ORF">EZ437_00220</name>
</gene>
<evidence type="ECO:0000256" key="1">
    <source>
        <dbReference type="ARBA" id="ARBA00022729"/>
    </source>
</evidence>
<accession>A0A4R0NNI6</accession>
<feature type="domain" description="SbsA Ig-like" evidence="3">
    <location>
        <begin position="58"/>
        <end position="139"/>
    </location>
</feature>
<feature type="domain" description="Glycoamylase-like" evidence="2">
    <location>
        <begin position="329"/>
        <end position="542"/>
    </location>
</feature>
<dbReference type="OrthoDB" id="5937621at2"/>
<dbReference type="Proteomes" id="UP000293347">
    <property type="component" value="Unassembled WGS sequence"/>
</dbReference>
<sequence length="558" mass="62187">MVVRYYFSLLLLILIGSSCKKINQPGSIDPPVGPPAGSFTFNELKVNDVFSGFSYYSVNQKPIIKLSFSAAIDKNTVAAGIVMKNKGNVTVALDITYENNDKTIILSPISALQPITMYFLDAQTSLKSTDGSKLLSPITINLVTAIDPSDKFPIISDQELLTKVQRQTFKYFWDFGHPASGMARERNTSGNTVTSGGSGFGIMAIITGIDRGFITKAEGLSRIQKIISFLKTADRFHGAFPHWIDGNTGKVIPFSQKDNGGDLVETSLLMQGLLTARQYFSEENEVESTLRSDINALYIAVEWDWYRKDNSNTLYWHWSPNYNWDMNMPIRGWNEALITYVLAASSTTHTISKTVYDNGWANNGAMKNGNTYYGVQLPLGPASGGPLFFSHYSFLGINPIGLTDNYANYETQNKAHALIQYNYAKANPKNYYGYGENCWGLTASDDINGYLAHEPANDNSVISPTAALSSFPYTPEESMKALKFFYYKLGDKLFKEYGFVDAFSLQHQWFADSTLAIDQGPIIVMIENYRSQLLWNLFMSCPEVKTGMKKLGFSSPHL</sequence>
<evidence type="ECO:0000313" key="5">
    <source>
        <dbReference type="Proteomes" id="UP000293347"/>
    </source>
</evidence>
<dbReference type="Gene3D" id="1.50.10.140">
    <property type="match status" value="1"/>
</dbReference>
<dbReference type="InterPro" id="IPR032812">
    <property type="entry name" value="SbsA_Ig"/>
</dbReference>
<dbReference type="EMBL" id="SJSL01000001">
    <property type="protein sequence ID" value="TCD02451.1"/>
    <property type="molecule type" value="Genomic_DNA"/>
</dbReference>
<proteinExistence type="predicted"/>
<name>A0A4R0NNI6_9SPHI</name>
<dbReference type="Pfam" id="PF13205">
    <property type="entry name" value="Big_5"/>
    <property type="match status" value="1"/>
</dbReference>
<organism evidence="4 5">
    <name type="scientific">Pedobacter psychroterrae</name>
    <dbReference type="NCBI Taxonomy" id="2530453"/>
    <lineage>
        <taxon>Bacteria</taxon>
        <taxon>Pseudomonadati</taxon>
        <taxon>Bacteroidota</taxon>
        <taxon>Sphingobacteriia</taxon>
        <taxon>Sphingobacteriales</taxon>
        <taxon>Sphingobacteriaceae</taxon>
        <taxon>Pedobacter</taxon>
    </lineage>
</organism>
<evidence type="ECO:0000259" key="2">
    <source>
        <dbReference type="Pfam" id="PF10091"/>
    </source>
</evidence>
<evidence type="ECO:0000313" key="4">
    <source>
        <dbReference type="EMBL" id="TCD02451.1"/>
    </source>
</evidence>